<name>A0A1I2MC01_9BACT</name>
<dbReference type="STRING" id="655355.SAMN05216283_11933"/>
<keyword evidence="1" id="KW-0732">Signal</keyword>
<sequence>MRNKIISSLAGLFLILIAFQASAQFSLSGEFRPRTELSHGYKSLAGPDQDASLYTAQRTRLNARYQSDNVITFLVLQDVRAWGSQAQLTGNEDFATSIHQAWAEVFFTPELSLKAGRQELVYDDHRIFGNVGWAHQARSHDLAILKYQEEISLHLGIAHHENTNVTNNIFDGNDAYKDLQFVWFNKAWDDASLSLLVLNNGVPYFSNDEQKVNYSQTMGGHTKFKIGKFNVAANAYYQTGKTGSGDDLNAYNLLIEATCPRGITWGYERLSGTAYDDDQNKSFTPLYGTNHKFNGFMDYFYVGNHANNVGLNDIYAKYSYSKDKLSLNAHLHYFSAATKINADASNYLGTELDLGAGWKISDEAKISCGLSFMFAGDSMELLKGGDQSSTNYWSYLMLSVTPNFIK</sequence>
<dbReference type="Proteomes" id="UP000198964">
    <property type="component" value="Unassembled WGS sequence"/>
</dbReference>
<dbReference type="RefSeq" id="WP_093921723.1">
    <property type="nucleotide sequence ID" value="NZ_FONW01000019.1"/>
</dbReference>
<reference evidence="2 3" key="1">
    <citation type="submission" date="2016-10" db="EMBL/GenBank/DDBJ databases">
        <authorList>
            <person name="de Groot N.N."/>
        </authorList>
    </citation>
    <scope>NUCLEOTIDE SEQUENCE [LARGE SCALE GENOMIC DNA]</scope>
    <source>
        <strain evidence="2 3">CGMCC 1.9156</strain>
    </source>
</reference>
<keyword evidence="3" id="KW-1185">Reference proteome</keyword>
<evidence type="ECO:0008006" key="4">
    <source>
        <dbReference type="Google" id="ProtNLM"/>
    </source>
</evidence>
<protein>
    <recommendedName>
        <fullName evidence="4">Alginate export domain-containing protein</fullName>
    </recommendedName>
</protein>
<dbReference type="EMBL" id="FONW01000019">
    <property type="protein sequence ID" value="SFF88319.1"/>
    <property type="molecule type" value="Genomic_DNA"/>
</dbReference>
<dbReference type="SUPFAM" id="SSF56935">
    <property type="entry name" value="Porins"/>
    <property type="match status" value="1"/>
</dbReference>
<organism evidence="2 3">
    <name type="scientific">Sunxiuqinia elliptica</name>
    <dbReference type="NCBI Taxonomy" id="655355"/>
    <lineage>
        <taxon>Bacteria</taxon>
        <taxon>Pseudomonadati</taxon>
        <taxon>Bacteroidota</taxon>
        <taxon>Bacteroidia</taxon>
        <taxon>Marinilabiliales</taxon>
        <taxon>Prolixibacteraceae</taxon>
        <taxon>Sunxiuqinia</taxon>
    </lineage>
</organism>
<evidence type="ECO:0000256" key="1">
    <source>
        <dbReference type="SAM" id="SignalP"/>
    </source>
</evidence>
<feature type="chain" id="PRO_5011521099" description="Alginate export domain-containing protein" evidence="1">
    <location>
        <begin position="24"/>
        <end position="406"/>
    </location>
</feature>
<evidence type="ECO:0000313" key="2">
    <source>
        <dbReference type="EMBL" id="SFF88319.1"/>
    </source>
</evidence>
<feature type="signal peptide" evidence="1">
    <location>
        <begin position="1"/>
        <end position="23"/>
    </location>
</feature>
<dbReference type="AlphaFoldDB" id="A0A1I2MC01"/>
<gene>
    <name evidence="2" type="ORF">SAMN05216283_11933</name>
</gene>
<proteinExistence type="predicted"/>
<accession>A0A1I2MC01</accession>
<evidence type="ECO:0000313" key="3">
    <source>
        <dbReference type="Proteomes" id="UP000198964"/>
    </source>
</evidence>